<dbReference type="OrthoDB" id="10056939at2759"/>
<evidence type="ECO:0000256" key="1">
    <source>
        <dbReference type="ARBA" id="ARBA00023242"/>
    </source>
</evidence>
<gene>
    <name evidence="3" type="ORF">CUNI_LOCUS5593</name>
</gene>
<reference evidence="3" key="1">
    <citation type="submission" date="2021-04" db="EMBL/GenBank/DDBJ databases">
        <authorList>
            <consortium name="Molecular Ecology Group"/>
        </authorList>
    </citation>
    <scope>NUCLEOTIDE SEQUENCE</scope>
</reference>
<dbReference type="EMBL" id="CAJHNH020000819">
    <property type="protein sequence ID" value="CAG5120035.1"/>
    <property type="molecule type" value="Genomic_DNA"/>
</dbReference>
<evidence type="ECO:0000259" key="2">
    <source>
        <dbReference type="Pfam" id="PF16493"/>
    </source>
</evidence>
<feature type="non-terminal residue" evidence="3">
    <location>
        <position position="1"/>
    </location>
</feature>
<protein>
    <recommendedName>
        <fullName evidence="2">MEIS N-terminal domain-containing protein</fullName>
    </recommendedName>
</protein>
<dbReference type="Pfam" id="PF16493">
    <property type="entry name" value="Meis_PKNOX_N"/>
    <property type="match status" value="1"/>
</dbReference>
<name>A0A8S3YWL3_9EUPU</name>
<evidence type="ECO:0000313" key="4">
    <source>
        <dbReference type="Proteomes" id="UP000678393"/>
    </source>
</evidence>
<dbReference type="Proteomes" id="UP000678393">
    <property type="component" value="Unassembled WGS sequence"/>
</dbReference>
<organism evidence="3 4">
    <name type="scientific">Candidula unifasciata</name>
    <dbReference type="NCBI Taxonomy" id="100452"/>
    <lineage>
        <taxon>Eukaryota</taxon>
        <taxon>Metazoa</taxon>
        <taxon>Spiralia</taxon>
        <taxon>Lophotrochozoa</taxon>
        <taxon>Mollusca</taxon>
        <taxon>Gastropoda</taxon>
        <taxon>Heterobranchia</taxon>
        <taxon>Euthyneura</taxon>
        <taxon>Panpulmonata</taxon>
        <taxon>Eupulmonata</taxon>
        <taxon>Stylommatophora</taxon>
        <taxon>Helicina</taxon>
        <taxon>Helicoidea</taxon>
        <taxon>Geomitridae</taxon>
        <taxon>Candidula</taxon>
    </lineage>
</organism>
<dbReference type="AlphaFoldDB" id="A0A8S3YWL3"/>
<comment type="caution">
    <text evidence="3">The sequence shown here is derived from an EMBL/GenBank/DDBJ whole genome shotgun (WGS) entry which is preliminary data.</text>
</comment>
<proteinExistence type="predicted"/>
<keyword evidence="1" id="KW-0539">Nucleus</keyword>
<dbReference type="InterPro" id="IPR032453">
    <property type="entry name" value="PKNOX/Meis_N"/>
</dbReference>
<accession>A0A8S3YWL3</accession>
<evidence type="ECO:0000313" key="3">
    <source>
        <dbReference type="EMBL" id="CAG5120035.1"/>
    </source>
</evidence>
<feature type="domain" description="MEIS N-terminal" evidence="2">
    <location>
        <begin position="65"/>
        <end position="169"/>
    </location>
</feature>
<sequence>MSMLHGQPPPYADVQALSSISVSASEASLQQSILNLATQDTSSLSQNLSLSAEVQGHEDSDSFNAFKQSIYSHPLFPLLAMVFGKCEEATYSPDLASQGMEKELQAFIKHNSEVSKVSLLGTNDEVNELMIKAIQVLRIHLLEVEKVNELCKDFCARYISCLKGKLTSEQLLHVDGCDSPEPQDLSQSSQNMVSLNSTMQVQQPPLVASTVVGGGMLLPQQQQQQPQIVSGNTVYQMVHTPQGIVAQPIQ</sequence>
<keyword evidence="4" id="KW-1185">Reference proteome</keyword>